<evidence type="ECO:0000256" key="1">
    <source>
        <dbReference type="SAM" id="MobiDB-lite"/>
    </source>
</evidence>
<sequence length="171" mass="18842">MKKTSVTVRTCSPSTTSDSLIVTANECYVTQQNSKETSNPTELEDIAVSGITNCDIHGTYLTFNLEANQSKFIFVGPQNFNDEAFIGVEFYMNSPDDDDDDNDGSSSSQKPTESSGSNNNNKDDDDYNNSTTPIGWIIFGVLFYVLFVIVLIITIIAIKMKRKNSGYATLV</sequence>
<gene>
    <name evidence="3" type="ORF">KM1_163770</name>
</gene>
<evidence type="ECO:0000313" key="3">
    <source>
        <dbReference type="EMBL" id="EMS15714.1"/>
    </source>
</evidence>
<accession>M7WWD2</accession>
<dbReference type="EMBL" id="KB637617">
    <property type="protein sequence ID" value="EMS15714.1"/>
    <property type="molecule type" value="Genomic_DNA"/>
</dbReference>
<protein>
    <submittedName>
        <fullName evidence="3">Uncharacterized protein</fullName>
    </submittedName>
</protein>
<feature type="region of interest" description="Disordered" evidence="1">
    <location>
        <begin position="96"/>
        <end position="126"/>
    </location>
</feature>
<evidence type="ECO:0000313" key="4">
    <source>
        <dbReference type="Proteomes" id="UP000030780"/>
    </source>
</evidence>
<name>M7WWD2_ENTHI</name>
<keyword evidence="2" id="KW-0812">Transmembrane</keyword>
<dbReference type="AlphaFoldDB" id="M7WWD2"/>
<evidence type="ECO:0000256" key="2">
    <source>
        <dbReference type="SAM" id="Phobius"/>
    </source>
</evidence>
<feature type="transmembrane region" description="Helical" evidence="2">
    <location>
        <begin position="134"/>
        <end position="158"/>
    </location>
</feature>
<keyword evidence="2" id="KW-0472">Membrane</keyword>
<organism evidence="3 4">
    <name type="scientific">Entamoeba histolytica HM-3:IMSS</name>
    <dbReference type="NCBI Taxonomy" id="885315"/>
    <lineage>
        <taxon>Eukaryota</taxon>
        <taxon>Amoebozoa</taxon>
        <taxon>Evosea</taxon>
        <taxon>Archamoebae</taxon>
        <taxon>Mastigamoebida</taxon>
        <taxon>Entamoebidae</taxon>
        <taxon>Entamoeba</taxon>
    </lineage>
</organism>
<feature type="compositionally biased region" description="Low complexity" evidence="1">
    <location>
        <begin position="104"/>
        <end position="120"/>
    </location>
</feature>
<dbReference type="Proteomes" id="UP000030780">
    <property type="component" value="Unassembled WGS sequence"/>
</dbReference>
<proteinExistence type="predicted"/>
<keyword evidence="2" id="KW-1133">Transmembrane helix</keyword>
<reference evidence="3 4" key="1">
    <citation type="submission" date="2013-01" db="EMBL/GenBank/DDBJ databases">
        <authorList>
            <person name="Inman J."/>
            <person name="Zafar N."/>
            <person name="Lorenzi H."/>
            <person name="Caler E."/>
        </authorList>
    </citation>
    <scope>NUCLEOTIDE SEQUENCE [LARGE SCALE GENOMIC DNA]</scope>
    <source>
        <strain evidence="3 4">HM-3:IMSS</strain>
    </source>
</reference>
<dbReference type="VEuPathDB" id="AmoebaDB:KM1_163770"/>